<evidence type="ECO:0000313" key="3">
    <source>
        <dbReference type="Proteomes" id="UP000623307"/>
    </source>
</evidence>
<dbReference type="EMBL" id="OGUS01000121">
    <property type="protein sequence ID" value="SPC14231.1"/>
    <property type="molecule type" value="Genomic_DNA"/>
</dbReference>
<dbReference type="Proteomes" id="UP000623307">
    <property type="component" value="Chromosome 2"/>
</dbReference>
<organism evidence="2">
    <name type="scientific">Cupriavidus oxalaticus</name>
    <dbReference type="NCBI Taxonomy" id="96344"/>
    <lineage>
        <taxon>Bacteria</taxon>
        <taxon>Pseudomonadati</taxon>
        <taxon>Pseudomonadota</taxon>
        <taxon>Betaproteobacteria</taxon>
        <taxon>Burkholderiales</taxon>
        <taxon>Burkholderiaceae</taxon>
        <taxon>Cupriavidus</taxon>
    </lineage>
</organism>
<dbReference type="Proteomes" id="UP000256862">
    <property type="component" value="Chromosome CO2235"/>
</dbReference>
<protein>
    <submittedName>
        <fullName evidence="2">Uncharacterized protein</fullName>
    </submittedName>
</protein>
<accession>A0A375G3L1</accession>
<sequence length="246" mass="27485">MAESTFATIQHLLAECSEDERHALFQALRADHQIHQLEQTFGARAEVILEAIHRAPELTRRMLRGVIADAAFAQSVVPALAQRGWRDDTPDGNHAFDHRLRDTVGAVTVQVKLQRSERGQPVVTNGRRFGLAAGMYMVEPQRTRTGKSLDGNGEETKTRPYRYGEFDILAVSLQPSCGDWGAFRYTLGNWLLPGAGPNEIATYQPVAMRPNEDWTDDFDVAAGWLRAGMVKRIGNTNQVEDLLSRQ</sequence>
<name>A0A375G3L1_9BURK</name>
<keyword evidence="3" id="KW-1185">Reference proteome</keyword>
<reference evidence="1 3" key="2">
    <citation type="submission" date="2021-02" db="EMBL/GenBank/DDBJ databases">
        <title>Complete Genome Sequence of Cupriavidus oxalaticus Strain Ox1, a Soil Oxalate-Degrading Species.</title>
        <authorList>
            <person name="Palmieri F."/>
            <person name="Udriet P."/>
            <person name="Deuasquier M."/>
            <person name="Beaudoing E."/>
            <person name="Johnson S.L."/>
            <person name="Davenport K.W."/>
            <person name="Chain P.S."/>
            <person name="Bindschedler S."/>
            <person name="Junier P."/>
        </authorList>
    </citation>
    <scope>NUCLEOTIDE SEQUENCE [LARGE SCALE GENOMIC DNA]</scope>
    <source>
        <strain evidence="1 3">Ox1</strain>
    </source>
</reference>
<dbReference type="OrthoDB" id="1550856at2"/>
<gene>
    <name evidence="2" type="ORF">CO2235_200087</name>
    <name evidence="1" type="ORF">JTE92_25840</name>
</gene>
<proteinExistence type="predicted"/>
<evidence type="ECO:0000313" key="1">
    <source>
        <dbReference type="EMBL" id="QRQ93495.1"/>
    </source>
</evidence>
<dbReference type="GeneID" id="303492995"/>
<reference evidence="2" key="1">
    <citation type="submission" date="2018-01" db="EMBL/GenBank/DDBJ databases">
        <authorList>
            <person name="Clerissi C."/>
        </authorList>
    </citation>
    <scope>NUCLEOTIDE SEQUENCE</scope>
    <source>
        <strain evidence="2">Cupriavidus oxalaticus LMG 2235</strain>
    </source>
</reference>
<dbReference type="EMBL" id="CP069812">
    <property type="protein sequence ID" value="QRQ93495.1"/>
    <property type="molecule type" value="Genomic_DNA"/>
</dbReference>
<dbReference type="RefSeq" id="WP_063240531.1">
    <property type="nucleotide sequence ID" value="NZ_CP069810.1"/>
</dbReference>
<dbReference type="AlphaFoldDB" id="A0A375G3L1"/>
<evidence type="ECO:0000313" key="2">
    <source>
        <dbReference type="EMBL" id="SPC14231.1"/>
    </source>
</evidence>